<dbReference type="GO" id="GO:0016791">
    <property type="term" value="F:phosphatase activity"/>
    <property type="evidence" value="ECO:0007669"/>
    <property type="project" value="UniProtKB-ARBA"/>
</dbReference>
<protein>
    <submittedName>
        <fullName evidence="2">Phosphoglycerate mutase</fullName>
    </submittedName>
</protein>
<reference evidence="2" key="1">
    <citation type="submission" date="2024-02" db="UniProtKB">
        <authorList>
            <consortium name="WormBaseParasite"/>
        </authorList>
    </citation>
    <scope>IDENTIFICATION</scope>
</reference>
<dbReference type="WBParaSite" id="MBELARI_LOCUS10001">
    <property type="protein sequence ID" value="MBELARI_LOCUS10001"/>
    <property type="gene ID" value="MBELARI_LOCUS10001"/>
</dbReference>
<dbReference type="Pfam" id="PF00300">
    <property type="entry name" value="His_Phos_1"/>
    <property type="match status" value="1"/>
</dbReference>
<dbReference type="CDD" id="cd07067">
    <property type="entry name" value="HP_PGM_like"/>
    <property type="match status" value="1"/>
</dbReference>
<dbReference type="PANTHER" id="PTHR16469">
    <property type="entry name" value="UBIQUITIN-ASSOCIATED AND SH3 DOMAIN-CONTAINING BA-RELATED"/>
    <property type="match status" value="1"/>
</dbReference>
<proteinExistence type="predicted"/>
<organism evidence="1 2">
    <name type="scientific">Mesorhabditis belari</name>
    <dbReference type="NCBI Taxonomy" id="2138241"/>
    <lineage>
        <taxon>Eukaryota</taxon>
        <taxon>Metazoa</taxon>
        <taxon>Ecdysozoa</taxon>
        <taxon>Nematoda</taxon>
        <taxon>Chromadorea</taxon>
        <taxon>Rhabditida</taxon>
        <taxon>Rhabditina</taxon>
        <taxon>Rhabditomorpha</taxon>
        <taxon>Rhabditoidea</taxon>
        <taxon>Rhabditidae</taxon>
        <taxon>Mesorhabditinae</taxon>
        <taxon>Mesorhabditis</taxon>
    </lineage>
</organism>
<dbReference type="SMART" id="SM00855">
    <property type="entry name" value="PGAM"/>
    <property type="match status" value="1"/>
</dbReference>
<dbReference type="InterPro" id="IPR013078">
    <property type="entry name" value="His_Pase_superF_clade-1"/>
</dbReference>
<dbReference type="Gene3D" id="3.40.50.1240">
    <property type="entry name" value="Phosphoglycerate mutase-like"/>
    <property type="match status" value="1"/>
</dbReference>
<dbReference type="InterPro" id="IPR051710">
    <property type="entry name" value="Phosphatase_SH3-domain"/>
</dbReference>
<evidence type="ECO:0000313" key="2">
    <source>
        <dbReference type="WBParaSite" id="MBELARI_LOCUS10001"/>
    </source>
</evidence>
<name>A0AAF3E7K5_9BILA</name>
<keyword evidence="1" id="KW-1185">Reference proteome</keyword>
<dbReference type="AlphaFoldDB" id="A0AAF3E7K5"/>
<sequence>MVQYPRTIWVVRHCEREDNIDHNWRKKAEFKKFHHDNSPLSARGKKQADELANRFKNVTINHCFASPFDRTIETAAAIVKGKNLLINPEPGFIEVLYLCEKPPSYWENSELKKHYPDVNENYLPFFTKNTLPKEDFGDEGCIDRVGRTLEHIFGNYHGDLLFVSHGAAIGAIHANLVNDFLYVGQATVSKFVETQKGVFEMKTTSDSSHLSDQRNLRPW</sequence>
<dbReference type="SUPFAM" id="SSF53254">
    <property type="entry name" value="Phosphoglycerate mutase-like"/>
    <property type="match status" value="1"/>
</dbReference>
<evidence type="ECO:0000313" key="1">
    <source>
        <dbReference type="Proteomes" id="UP000887575"/>
    </source>
</evidence>
<accession>A0AAF3E7K5</accession>
<dbReference type="Proteomes" id="UP000887575">
    <property type="component" value="Unassembled WGS sequence"/>
</dbReference>
<dbReference type="PANTHER" id="PTHR16469:SF27">
    <property type="entry name" value="UBIQUITIN-ASSOCIATED AND SH3 DOMAIN-CONTAINING BA-RELATED"/>
    <property type="match status" value="1"/>
</dbReference>
<dbReference type="InterPro" id="IPR029033">
    <property type="entry name" value="His_PPase_superfam"/>
</dbReference>